<dbReference type="Proteomes" id="UP000561271">
    <property type="component" value="Unassembled WGS sequence"/>
</dbReference>
<comment type="caution">
    <text evidence="1">The sequence shown here is derived from an EMBL/GenBank/DDBJ whole genome shotgun (WGS) entry which is preliminary data.</text>
</comment>
<feature type="non-terminal residue" evidence="1">
    <location>
        <position position="133"/>
    </location>
</feature>
<accession>A0A6V8Q0J3</accession>
<organism evidence="1 2">
    <name type="scientific">Candidatus Hakubella thermalkaliphila</name>
    <dbReference type="NCBI Taxonomy" id="2754717"/>
    <lineage>
        <taxon>Bacteria</taxon>
        <taxon>Bacillati</taxon>
        <taxon>Actinomycetota</taxon>
        <taxon>Actinomycetota incertae sedis</taxon>
        <taxon>Candidatus Hakubellales</taxon>
        <taxon>Candidatus Hakubellaceae</taxon>
        <taxon>Candidatus Hakubella</taxon>
    </lineage>
</organism>
<evidence type="ECO:0000313" key="2">
    <source>
        <dbReference type="Proteomes" id="UP000561271"/>
    </source>
</evidence>
<reference evidence="1 2" key="1">
    <citation type="journal article" date="2020" name="Front. Microbiol.">
        <title>Single-cell genomics of novel Actinobacteria with the Wood-Ljungdahl pathway discovered in a serpentinizing system.</title>
        <authorList>
            <person name="Merino N."/>
            <person name="Kawai M."/>
            <person name="Boyd E.S."/>
            <person name="Colman D.R."/>
            <person name="McGlynn S.E."/>
            <person name="Nealson K.H."/>
            <person name="Kurokawa K."/>
            <person name="Hongoh Y."/>
        </authorList>
    </citation>
    <scope>NUCLEOTIDE SEQUENCE [LARGE SCALE GENOMIC DNA]</scope>
    <source>
        <strain evidence="1 2">S44</strain>
    </source>
</reference>
<sequence length="133" mass="15015">MSSRSPSTSYLSDSTTVKFTGQYARAKGRSIRGKKAPFITYGYSKDKRPDLKQLLFILTSTSDGAVPVQFRCEAGNENDSRTHEETWDALCRATGRNDFLYVADGKLCNEDAMGYIDRRKGRFVTVLPRTRIE</sequence>
<dbReference type="AlphaFoldDB" id="A0A6V8Q0J3"/>
<proteinExistence type="predicted"/>
<evidence type="ECO:0000313" key="1">
    <source>
        <dbReference type="EMBL" id="GFP38218.1"/>
    </source>
</evidence>
<evidence type="ECO:0008006" key="3">
    <source>
        <dbReference type="Google" id="ProtNLM"/>
    </source>
</evidence>
<dbReference type="EMBL" id="BLSC01000418">
    <property type="protein sequence ID" value="GFP38218.1"/>
    <property type="molecule type" value="Genomic_DNA"/>
</dbReference>
<protein>
    <recommendedName>
        <fullName evidence="3">Transposase IS4-like domain-containing protein</fullName>
    </recommendedName>
</protein>
<dbReference type="PANTHER" id="PTHR34614:SF2">
    <property type="entry name" value="TRANSPOSASE IS4-LIKE DOMAIN-CONTAINING PROTEIN"/>
    <property type="match status" value="1"/>
</dbReference>
<gene>
    <name evidence="1" type="ORF">HKBW3S44_01898</name>
</gene>
<dbReference type="PANTHER" id="PTHR34614">
    <property type="match status" value="1"/>
</dbReference>
<name>A0A6V8Q0J3_9ACTN</name>